<dbReference type="AlphaFoldDB" id="A0AAN7WGF4"/>
<gene>
    <name evidence="2" type="ORF">LTR97_002551</name>
</gene>
<name>A0AAN7WGF4_9PEZI</name>
<evidence type="ECO:0000313" key="3">
    <source>
        <dbReference type="Proteomes" id="UP001310594"/>
    </source>
</evidence>
<feature type="region of interest" description="Disordered" evidence="1">
    <location>
        <begin position="1"/>
        <end position="20"/>
    </location>
</feature>
<evidence type="ECO:0000313" key="2">
    <source>
        <dbReference type="EMBL" id="KAK5705433.1"/>
    </source>
</evidence>
<protein>
    <recommendedName>
        <fullName evidence="4">F-box domain-containing protein</fullName>
    </recommendedName>
</protein>
<dbReference type="InterPro" id="IPR036047">
    <property type="entry name" value="F-box-like_dom_sf"/>
</dbReference>
<dbReference type="SUPFAM" id="SSF81383">
    <property type="entry name" value="F-box domain"/>
    <property type="match status" value="1"/>
</dbReference>
<comment type="caution">
    <text evidence="2">The sequence shown here is derived from an EMBL/GenBank/DDBJ whole genome shotgun (WGS) entry which is preliminary data.</text>
</comment>
<dbReference type="Proteomes" id="UP001310594">
    <property type="component" value="Unassembled WGS sequence"/>
</dbReference>
<sequence length="244" mass="26688">MAANTPINVTDQATESSEAASTQVFGTTELLEHILIYVPARDVLLSQRVSQQWQAVITGSLSLQKLLSFVGEAAEPVQWAKEHLGSPRHGTSWYWDAQVIRVMPANPYAIFYRSSNTTVCFYVNDLVAKLLGVSNKALTHDDDDLTVLSSTTDLATYSLYESAKRPEASWRRMLLPGPGVVGDIVDTELTGLTGLAVCESVYNGVLLAAGSAEPDGCIRLGKLWSAAVKEQARRRGFNRLRDQD</sequence>
<dbReference type="EMBL" id="JAVRQU010000003">
    <property type="protein sequence ID" value="KAK5705433.1"/>
    <property type="molecule type" value="Genomic_DNA"/>
</dbReference>
<proteinExistence type="predicted"/>
<accession>A0AAN7WGF4</accession>
<evidence type="ECO:0008006" key="4">
    <source>
        <dbReference type="Google" id="ProtNLM"/>
    </source>
</evidence>
<reference evidence="2" key="1">
    <citation type="submission" date="2023-08" db="EMBL/GenBank/DDBJ databases">
        <title>Black Yeasts Isolated from many extreme environments.</title>
        <authorList>
            <person name="Coleine C."/>
            <person name="Stajich J.E."/>
            <person name="Selbmann L."/>
        </authorList>
    </citation>
    <scope>NUCLEOTIDE SEQUENCE</scope>
    <source>
        <strain evidence="2">CCFEE 5810</strain>
    </source>
</reference>
<dbReference type="CDD" id="cd09917">
    <property type="entry name" value="F-box_SF"/>
    <property type="match status" value="1"/>
</dbReference>
<evidence type="ECO:0000256" key="1">
    <source>
        <dbReference type="SAM" id="MobiDB-lite"/>
    </source>
</evidence>
<organism evidence="2 3">
    <name type="scientific">Elasticomyces elasticus</name>
    <dbReference type="NCBI Taxonomy" id="574655"/>
    <lineage>
        <taxon>Eukaryota</taxon>
        <taxon>Fungi</taxon>
        <taxon>Dikarya</taxon>
        <taxon>Ascomycota</taxon>
        <taxon>Pezizomycotina</taxon>
        <taxon>Dothideomycetes</taxon>
        <taxon>Dothideomycetidae</taxon>
        <taxon>Mycosphaerellales</taxon>
        <taxon>Teratosphaeriaceae</taxon>
        <taxon>Elasticomyces</taxon>
    </lineage>
</organism>